<evidence type="ECO:0000313" key="7">
    <source>
        <dbReference type="EMBL" id="VDN41758.1"/>
    </source>
</evidence>
<feature type="transmembrane region" description="Helical" evidence="5">
    <location>
        <begin position="25"/>
        <end position="46"/>
    </location>
</feature>
<dbReference type="InterPro" id="IPR020846">
    <property type="entry name" value="MFS_dom"/>
</dbReference>
<dbReference type="GO" id="GO:0022857">
    <property type="term" value="F:transmembrane transporter activity"/>
    <property type="evidence" value="ECO:0007669"/>
    <property type="project" value="InterPro"/>
</dbReference>
<feature type="transmembrane region" description="Helical" evidence="5">
    <location>
        <begin position="84"/>
        <end position="106"/>
    </location>
</feature>
<feature type="transmembrane region" description="Helical" evidence="5">
    <location>
        <begin position="52"/>
        <end position="72"/>
    </location>
</feature>
<dbReference type="AlphaFoldDB" id="A0A183ERQ1"/>
<organism evidence="9">
    <name type="scientific">Gongylonema pulchrum</name>
    <dbReference type="NCBI Taxonomy" id="637853"/>
    <lineage>
        <taxon>Eukaryota</taxon>
        <taxon>Metazoa</taxon>
        <taxon>Ecdysozoa</taxon>
        <taxon>Nematoda</taxon>
        <taxon>Chromadorea</taxon>
        <taxon>Rhabditida</taxon>
        <taxon>Spirurina</taxon>
        <taxon>Spiruromorpha</taxon>
        <taxon>Spiruroidea</taxon>
        <taxon>Gongylonematidae</taxon>
        <taxon>Gongylonema</taxon>
    </lineage>
</organism>
<evidence type="ECO:0000256" key="1">
    <source>
        <dbReference type="ARBA" id="ARBA00004141"/>
    </source>
</evidence>
<protein>
    <submittedName>
        <fullName evidence="9">MFS domain-containing protein</fullName>
    </submittedName>
</protein>
<dbReference type="EMBL" id="UYRT01098473">
    <property type="protein sequence ID" value="VDN41758.1"/>
    <property type="molecule type" value="Genomic_DNA"/>
</dbReference>
<dbReference type="PANTHER" id="PTHR11662">
    <property type="entry name" value="SOLUTE CARRIER FAMILY 17"/>
    <property type="match status" value="1"/>
</dbReference>
<dbReference type="InterPro" id="IPR050382">
    <property type="entry name" value="MFS_Na/Anion_cotransporter"/>
</dbReference>
<proteinExistence type="predicted"/>
<dbReference type="PANTHER" id="PTHR11662:SF40">
    <property type="entry name" value="MAJOR FACILITATOR SUPERFAMILY (MFS) PROFILE DOMAIN-CONTAINING PROTEIN"/>
    <property type="match status" value="1"/>
</dbReference>
<dbReference type="Proteomes" id="UP000271098">
    <property type="component" value="Unassembled WGS sequence"/>
</dbReference>
<reference evidence="7 8" key="2">
    <citation type="submission" date="2018-11" db="EMBL/GenBank/DDBJ databases">
        <authorList>
            <consortium name="Pathogen Informatics"/>
        </authorList>
    </citation>
    <scope>NUCLEOTIDE SEQUENCE [LARGE SCALE GENOMIC DNA]</scope>
</reference>
<name>A0A183ERQ1_9BILA</name>
<keyword evidence="4 5" id="KW-0472">Membrane</keyword>
<evidence type="ECO:0000313" key="9">
    <source>
        <dbReference type="WBParaSite" id="GPUH_0002367201-mRNA-1"/>
    </source>
</evidence>
<dbReference type="PROSITE" id="PS50850">
    <property type="entry name" value="MFS"/>
    <property type="match status" value="1"/>
</dbReference>
<gene>
    <name evidence="7" type="ORF">GPUH_LOCUS23645</name>
</gene>
<sequence length="146" mass="15418">MQQIVFLATGHLVDDLVNRKKIKLIYARIFATASGLIVPALLLIAFASVKNLFLAILLVSLSMGTLALNSAGHLSNHADVAPKYAGITFAISNTIATLPGLTVGPLTARLVVESSGRWWPAFILAGALNFVGAAVYANYATVKQVI</sequence>
<reference evidence="9" key="1">
    <citation type="submission" date="2016-06" db="UniProtKB">
        <authorList>
            <consortium name="WormBaseParasite"/>
        </authorList>
    </citation>
    <scope>IDENTIFICATION</scope>
</reference>
<dbReference type="GO" id="GO:0016020">
    <property type="term" value="C:membrane"/>
    <property type="evidence" value="ECO:0007669"/>
    <property type="project" value="UniProtKB-SubCell"/>
</dbReference>
<keyword evidence="2 5" id="KW-0812">Transmembrane</keyword>
<dbReference type="OrthoDB" id="5849588at2759"/>
<evidence type="ECO:0000259" key="6">
    <source>
        <dbReference type="PROSITE" id="PS50850"/>
    </source>
</evidence>
<evidence type="ECO:0000256" key="2">
    <source>
        <dbReference type="ARBA" id="ARBA00022692"/>
    </source>
</evidence>
<keyword evidence="8" id="KW-1185">Reference proteome</keyword>
<dbReference type="InterPro" id="IPR036259">
    <property type="entry name" value="MFS_trans_sf"/>
</dbReference>
<feature type="domain" description="Major facilitator superfamily (MFS) profile" evidence="6">
    <location>
        <begin position="1"/>
        <end position="146"/>
    </location>
</feature>
<dbReference type="WBParaSite" id="GPUH_0002367201-mRNA-1">
    <property type="protein sequence ID" value="GPUH_0002367201-mRNA-1"/>
    <property type="gene ID" value="GPUH_0002367201"/>
</dbReference>
<evidence type="ECO:0000256" key="5">
    <source>
        <dbReference type="SAM" id="Phobius"/>
    </source>
</evidence>
<dbReference type="GO" id="GO:0006820">
    <property type="term" value="P:monoatomic anion transport"/>
    <property type="evidence" value="ECO:0007669"/>
    <property type="project" value="TreeGrafter"/>
</dbReference>
<evidence type="ECO:0000256" key="3">
    <source>
        <dbReference type="ARBA" id="ARBA00022989"/>
    </source>
</evidence>
<keyword evidence="3 5" id="KW-1133">Transmembrane helix</keyword>
<evidence type="ECO:0000256" key="4">
    <source>
        <dbReference type="ARBA" id="ARBA00023136"/>
    </source>
</evidence>
<dbReference type="SUPFAM" id="SSF103473">
    <property type="entry name" value="MFS general substrate transporter"/>
    <property type="match status" value="1"/>
</dbReference>
<accession>A0A183ERQ1</accession>
<dbReference type="Gene3D" id="1.20.1250.20">
    <property type="entry name" value="MFS general substrate transporter like domains"/>
    <property type="match status" value="1"/>
</dbReference>
<comment type="subcellular location">
    <subcellularLocation>
        <location evidence="1">Membrane</location>
        <topology evidence="1">Multi-pass membrane protein</topology>
    </subcellularLocation>
</comment>
<feature type="transmembrane region" description="Helical" evidence="5">
    <location>
        <begin position="118"/>
        <end position="139"/>
    </location>
</feature>
<evidence type="ECO:0000313" key="8">
    <source>
        <dbReference type="Proteomes" id="UP000271098"/>
    </source>
</evidence>